<protein>
    <submittedName>
        <fullName evidence="2">Uncharacterized protein</fullName>
    </submittedName>
</protein>
<evidence type="ECO:0000313" key="3">
    <source>
        <dbReference type="Proteomes" id="UP000272252"/>
    </source>
</evidence>
<dbReference type="Proteomes" id="UP000272252">
    <property type="component" value="Unassembled WGS sequence"/>
</dbReference>
<accession>A0A3R9IM69</accession>
<evidence type="ECO:0000313" key="2">
    <source>
        <dbReference type="EMBL" id="RSI66318.1"/>
    </source>
</evidence>
<dbReference type="EMBL" id="RJNK01000001">
    <property type="protein sequence ID" value="RSI66318.1"/>
    <property type="molecule type" value="Genomic_DNA"/>
</dbReference>
<proteinExistence type="predicted"/>
<evidence type="ECO:0000313" key="4">
    <source>
        <dbReference type="Proteomes" id="UP000595086"/>
    </source>
</evidence>
<reference evidence="2 3" key="1">
    <citation type="submission" date="2018-11" db="EMBL/GenBank/DDBJ databases">
        <title>Species Designations Belie Phenotypic and Genotypic Heterogeneity in Oral Streptococci.</title>
        <authorList>
            <person name="Velsko I."/>
        </authorList>
    </citation>
    <scope>NUCLEOTIDE SEQUENCE [LARGE SCALE GENOMIC DNA]</scope>
    <source>
        <strain evidence="2 3">BCC59</strain>
    </source>
</reference>
<evidence type="ECO:0000313" key="1">
    <source>
        <dbReference type="EMBL" id="QPT01246.1"/>
    </source>
</evidence>
<reference evidence="1 4" key="2">
    <citation type="submission" date="2020-12" db="EMBL/GenBank/DDBJ databases">
        <title>FDA dAtabase for Regulatory Grade micrObial Sequences (FDA-ARGOS): Supporting development and validation of Infectious Disease Dx tests.</title>
        <authorList>
            <person name="Sproer C."/>
            <person name="Gronow S."/>
            <person name="Severitt S."/>
            <person name="Schroder I."/>
            <person name="Tallon L."/>
            <person name="Sadzewicz L."/>
            <person name="Zhao X."/>
            <person name="Boylan J."/>
            <person name="Ott S."/>
            <person name="Bowen H."/>
            <person name="Vavikolanu K."/>
            <person name="Mehta A."/>
            <person name="Aluvathingal J."/>
            <person name="Nadendla S."/>
            <person name="Lowell S."/>
            <person name="Myers T."/>
            <person name="Yan Y."/>
            <person name="Sichtig H."/>
        </authorList>
    </citation>
    <scope>NUCLEOTIDE SEQUENCE [LARGE SCALE GENOMIC DNA]</scope>
    <source>
        <strain evidence="1 4">FDAARGOS_885</strain>
    </source>
</reference>
<dbReference type="AlphaFoldDB" id="A0A3R9IM69"/>
<name>A0A3R9IM69_STROR</name>
<dbReference type="RefSeq" id="WP_125415224.1">
    <property type="nucleotide sequence ID" value="NZ_CP065707.1"/>
</dbReference>
<sequence>MEKEKVIGFLKFSDFNVEKGCKKNHFEKLIDGELFFANYSWFGENGTKAQMAKEGSAERVEFLKVAGSSVTINPRYSMVNPIGIKYKSSEEIIINSTMLYSLRERDLVKKDKVKEIMSTLFPDSDVVIYPEVYKKKDESKNHYEFDKINIKFQSDSANWKICCFVMITENDITLDRKLKTEFLESLKKRDSERGSIAYDENEKERPWIMLPPPLLGKLFRKYPNLNCGPIEYYARDKYPFTINQIKQDPNYLILAKEDSYKNQKEFRIFVGGPNNSFSSIEGNILKINWRKNITYGTNFKKLENTTLNANYR</sequence>
<dbReference type="Proteomes" id="UP000595086">
    <property type="component" value="Chromosome"/>
</dbReference>
<dbReference type="OrthoDB" id="9837369at2"/>
<dbReference type="EMBL" id="CP065707">
    <property type="protein sequence ID" value="QPT01246.1"/>
    <property type="molecule type" value="Genomic_DNA"/>
</dbReference>
<organism evidence="2 3">
    <name type="scientific">Streptococcus oralis</name>
    <dbReference type="NCBI Taxonomy" id="1303"/>
    <lineage>
        <taxon>Bacteria</taxon>
        <taxon>Bacillati</taxon>
        <taxon>Bacillota</taxon>
        <taxon>Bacilli</taxon>
        <taxon>Lactobacillales</taxon>
        <taxon>Streptococcaceae</taxon>
        <taxon>Streptococcus</taxon>
    </lineage>
</organism>
<gene>
    <name evidence="2" type="ORF">D8862_00970</name>
    <name evidence="1" type="ORF">I6G42_06705</name>
</gene>